<evidence type="ECO:0000313" key="3">
    <source>
        <dbReference type="Proteomes" id="UP000184368"/>
    </source>
</evidence>
<keyword evidence="1" id="KW-0472">Membrane</keyword>
<organism evidence="2 3">
    <name type="scientific">Cnuella takakiae</name>
    <dbReference type="NCBI Taxonomy" id="1302690"/>
    <lineage>
        <taxon>Bacteria</taxon>
        <taxon>Pseudomonadati</taxon>
        <taxon>Bacteroidota</taxon>
        <taxon>Chitinophagia</taxon>
        <taxon>Chitinophagales</taxon>
        <taxon>Chitinophagaceae</taxon>
        <taxon>Cnuella</taxon>
    </lineage>
</organism>
<reference evidence="2 3" key="1">
    <citation type="submission" date="2016-11" db="EMBL/GenBank/DDBJ databases">
        <authorList>
            <person name="Jaros S."/>
            <person name="Januszkiewicz K."/>
            <person name="Wedrychowicz H."/>
        </authorList>
    </citation>
    <scope>NUCLEOTIDE SEQUENCE [LARGE SCALE GENOMIC DNA]</scope>
    <source>
        <strain evidence="2 3">DSM 26897</strain>
    </source>
</reference>
<keyword evidence="1" id="KW-1133">Transmembrane helix</keyword>
<sequence>MLRFLDLRVVINERSIYPLLQQEALYIPSHQQVLTLVVTDGFHITPRLEVPLPAGKVCRLYVGCRIDNEQLLIGLLSTILFYCTALFSGWLWARVITLMPLLYGLYQYYFRRSQFLTVRIQQG</sequence>
<gene>
    <name evidence="2" type="ORF">SAMN05444008_11934</name>
</gene>
<dbReference type="STRING" id="1302690.BUE76_13870"/>
<keyword evidence="3" id="KW-1185">Reference proteome</keyword>
<dbReference type="RefSeq" id="WP_143157444.1">
    <property type="nucleotide sequence ID" value="NZ_FQUO01000019.1"/>
</dbReference>
<dbReference type="OrthoDB" id="678226at2"/>
<feature type="transmembrane region" description="Helical" evidence="1">
    <location>
        <begin position="79"/>
        <end position="106"/>
    </location>
</feature>
<dbReference type="Proteomes" id="UP000184368">
    <property type="component" value="Unassembled WGS sequence"/>
</dbReference>
<evidence type="ECO:0000313" key="2">
    <source>
        <dbReference type="EMBL" id="SHG14651.1"/>
    </source>
</evidence>
<name>A0A1M5HFD9_9BACT</name>
<dbReference type="EMBL" id="FQUO01000019">
    <property type="protein sequence ID" value="SHG14651.1"/>
    <property type="molecule type" value="Genomic_DNA"/>
</dbReference>
<keyword evidence="1" id="KW-0812">Transmembrane</keyword>
<protein>
    <submittedName>
        <fullName evidence="2">Uncharacterized protein</fullName>
    </submittedName>
</protein>
<dbReference type="AlphaFoldDB" id="A0A1M5HFD9"/>
<evidence type="ECO:0000256" key="1">
    <source>
        <dbReference type="SAM" id="Phobius"/>
    </source>
</evidence>
<proteinExistence type="predicted"/>
<accession>A0A1M5HFD9</accession>